<sequence length="322" mass="34960">MSLVRLDGTWLWEDPARGAHRRLRTMPSWLGPLLARLLAGPALPWQSLTSAAEDCGVPADRTEGCLNSLVTAGLLVSGGTTGPDRDTAALRDRQWALVSPPADYTRPSTVDEDITLMWRQAAAEVPPPAYHRFGDGPRVALPHPVLDAPGHPLDALGHLLYLTHGVLEDAAIGPLPRTRRVPPSHGAAHPFDLTVTTRTVLEEVSTYGYDPSEHALVPLADEVPETGTPAAEPDLLPEADVLTIHLVAERVQWRYRSSTAYPTIFLDLGHLVETLYTTAAHLGWQVTDLPSRGAPLFRPRAETGTVLTRLALRHRPVAGGER</sequence>
<reference evidence="1 2" key="1">
    <citation type="submission" date="2017-08" db="EMBL/GenBank/DDBJ databases">
        <title>Complete Genome Sequence of Streptomyces formicae KY5, the formicamycin producer.</title>
        <authorList>
            <person name="Holmes N.A."/>
            <person name="Devine R."/>
            <person name="Qin Z."/>
            <person name="Seipke R.F."/>
            <person name="Wilkinson B."/>
            <person name="Hutchings M.I."/>
        </authorList>
    </citation>
    <scope>NUCLEOTIDE SEQUENCE [LARGE SCALE GENOMIC DNA]</scope>
    <source>
        <strain evidence="1 2">KY5</strain>
    </source>
</reference>
<dbReference type="Proteomes" id="UP000221011">
    <property type="component" value="Chromosome"/>
</dbReference>
<protein>
    <submittedName>
        <fullName evidence="1">Uncharacterized protein</fullName>
    </submittedName>
</protein>
<evidence type="ECO:0000313" key="1">
    <source>
        <dbReference type="EMBL" id="ATL31509.1"/>
    </source>
</evidence>
<accession>A0A291QIG1</accession>
<proteinExistence type="predicted"/>
<organism evidence="1 2">
    <name type="scientific">Streptomyces formicae</name>
    <dbReference type="NCBI Taxonomy" id="1616117"/>
    <lineage>
        <taxon>Bacteria</taxon>
        <taxon>Bacillati</taxon>
        <taxon>Actinomycetota</taxon>
        <taxon>Actinomycetes</taxon>
        <taxon>Kitasatosporales</taxon>
        <taxon>Streptomycetaceae</taxon>
        <taxon>Streptomyces</taxon>
    </lineage>
</organism>
<dbReference type="EMBL" id="CP022685">
    <property type="protein sequence ID" value="ATL31509.1"/>
    <property type="molecule type" value="Genomic_DNA"/>
</dbReference>
<dbReference type="AlphaFoldDB" id="A0A291QIG1"/>
<keyword evidence="2" id="KW-1185">Reference proteome</keyword>
<dbReference type="InterPro" id="IPR000415">
    <property type="entry name" value="Nitroreductase-like"/>
</dbReference>
<name>A0A291QIG1_9ACTN</name>
<dbReference type="KEGG" id="sfk:KY5_6491"/>
<dbReference type="GO" id="GO:0016491">
    <property type="term" value="F:oxidoreductase activity"/>
    <property type="evidence" value="ECO:0007669"/>
    <property type="project" value="InterPro"/>
</dbReference>
<dbReference type="Gene3D" id="3.40.109.10">
    <property type="entry name" value="NADH Oxidase"/>
    <property type="match status" value="1"/>
</dbReference>
<evidence type="ECO:0000313" key="2">
    <source>
        <dbReference type="Proteomes" id="UP000221011"/>
    </source>
</evidence>
<gene>
    <name evidence="1" type="ORF">KY5_6491</name>
</gene>